<keyword evidence="2" id="KW-1185">Reference proteome</keyword>
<name>A0A8J6AEM2_GALPY</name>
<reference evidence="1" key="1">
    <citation type="journal article" date="2021" name="Evol. Appl.">
        <title>The genome of the Pyrenean desman and the effects of bottlenecks and inbreeding on the genomic landscape of an endangered species.</title>
        <authorList>
            <person name="Escoda L."/>
            <person name="Castresana J."/>
        </authorList>
    </citation>
    <scope>NUCLEOTIDE SEQUENCE</scope>
    <source>
        <strain evidence="1">IBE-C5619</strain>
    </source>
</reference>
<comment type="caution">
    <text evidence="1">The sequence shown here is derived from an EMBL/GenBank/DDBJ whole genome shotgun (WGS) entry which is preliminary data.</text>
</comment>
<organism evidence="1 2">
    <name type="scientific">Galemys pyrenaicus</name>
    <name type="common">Iberian desman</name>
    <name type="synonym">Pyrenean desman</name>
    <dbReference type="NCBI Taxonomy" id="202257"/>
    <lineage>
        <taxon>Eukaryota</taxon>
        <taxon>Metazoa</taxon>
        <taxon>Chordata</taxon>
        <taxon>Craniata</taxon>
        <taxon>Vertebrata</taxon>
        <taxon>Euteleostomi</taxon>
        <taxon>Mammalia</taxon>
        <taxon>Eutheria</taxon>
        <taxon>Laurasiatheria</taxon>
        <taxon>Eulipotyphla</taxon>
        <taxon>Talpidae</taxon>
        <taxon>Galemys</taxon>
    </lineage>
</organism>
<dbReference type="AlphaFoldDB" id="A0A8J6AEM2"/>
<gene>
    <name evidence="1" type="ORF">J0S82_013610</name>
</gene>
<evidence type="ECO:0000313" key="2">
    <source>
        <dbReference type="Proteomes" id="UP000700334"/>
    </source>
</evidence>
<protein>
    <submittedName>
        <fullName evidence="1">RIPOR family member 3</fullName>
    </submittedName>
</protein>
<dbReference type="EMBL" id="JAGFMF010011603">
    <property type="protein sequence ID" value="KAG8519633.1"/>
    <property type="molecule type" value="Genomic_DNA"/>
</dbReference>
<sequence>MIPAAVGPVTAKHLLDCPEECVHPEKQSSPSGRTQLRGSIWCGPPAFMESHFVTCEPGRSGRGGGWGCGQRSPGRGAGLMLCPFPAGVSMSVRVRFLSSGDPGAVGVMGRSASFAGFSSAQSRRIA</sequence>
<evidence type="ECO:0000313" key="1">
    <source>
        <dbReference type="EMBL" id="KAG8519633.1"/>
    </source>
</evidence>
<dbReference type="Proteomes" id="UP000700334">
    <property type="component" value="Unassembled WGS sequence"/>
</dbReference>
<accession>A0A8J6AEM2</accession>
<proteinExistence type="predicted"/>